<feature type="transmembrane region" description="Helical" evidence="2">
    <location>
        <begin position="36"/>
        <end position="59"/>
    </location>
</feature>
<evidence type="ECO:0000313" key="3">
    <source>
        <dbReference type="EMBL" id="MPC09384.1"/>
    </source>
</evidence>
<comment type="caution">
    <text evidence="3">The sequence shown here is derived from an EMBL/GenBank/DDBJ whole genome shotgun (WGS) entry which is preliminary data.</text>
</comment>
<sequence length="110" mass="11169">MSRHAHTAKPTSTPPTTTARNASSGQAMGKDVGGGVVVVVVMVVVVVVGMVVIVVGMVVRHFTLTDTFFSASVAELVREGGSVCRGLVGVLGVVVSRDACSPPLPVLLSV</sequence>
<protein>
    <submittedName>
        <fullName evidence="3">Uncharacterized protein</fullName>
    </submittedName>
</protein>
<keyword evidence="2" id="KW-1133">Transmembrane helix</keyword>
<evidence type="ECO:0000256" key="1">
    <source>
        <dbReference type="SAM" id="MobiDB-lite"/>
    </source>
</evidence>
<keyword evidence="4" id="KW-1185">Reference proteome</keyword>
<evidence type="ECO:0000313" key="4">
    <source>
        <dbReference type="Proteomes" id="UP000324222"/>
    </source>
</evidence>
<dbReference type="Proteomes" id="UP000324222">
    <property type="component" value="Unassembled WGS sequence"/>
</dbReference>
<keyword evidence="2" id="KW-0472">Membrane</keyword>
<gene>
    <name evidence="3" type="ORF">E2C01_001996</name>
</gene>
<proteinExistence type="predicted"/>
<dbReference type="AlphaFoldDB" id="A0A5B7CKY4"/>
<keyword evidence="2" id="KW-0812">Transmembrane</keyword>
<organism evidence="3 4">
    <name type="scientific">Portunus trituberculatus</name>
    <name type="common">Swimming crab</name>
    <name type="synonym">Neptunus trituberculatus</name>
    <dbReference type="NCBI Taxonomy" id="210409"/>
    <lineage>
        <taxon>Eukaryota</taxon>
        <taxon>Metazoa</taxon>
        <taxon>Ecdysozoa</taxon>
        <taxon>Arthropoda</taxon>
        <taxon>Crustacea</taxon>
        <taxon>Multicrustacea</taxon>
        <taxon>Malacostraca</taxon>
        <taxon>Eumalacostraca</taxon>
        <taxon>Eucarida</taxon>
        <taxon>Decapoda</taxon>
        <taxon>Pleocyemata</taxon>
        <taxon>Brachyura</taxon>
        <taxon>Eubrachyura</taxon>
        <taxon>Portunoidea</taxon>
        <taxon>Portunidae</taxon>
        <taxon>Portuninae</taxon>
        <taxon>Portunus</taxon>
    </lineage>
</organism>
<feature type="compositionally biased region" description="Low complexity" evidence="1">
    <location>
        <begin position="8"/>
        <end position="24"/>
    </location>
</feature>
<accession>A0A5B7CKY4</accession>
<name>A0A5B7CKY4_PORTR</name>
<dbReference type="EMBL" id="VSRR010000067">
    <property type="protein sequence ID" value="MPC09384.1"/>
    <property type="molecule type" value="Genomic_DNA"/>
</dbReference>
<feature type="region of interest" description="Disordered" evidence="1">
    <location>
        <begin position="1"/>
        <end position="30"/>
    </location>
</feature>
<reference evidence="3 4" key="1">
    <citation type="submission" date="2019-05" db="EMBL/GenBank/DDBJ databases">
        <title>Another draft genome of Portunus trituberculatus and its Hox gene families provides insights of decapod evolution.</title>
        <authorList>
            <person name="Jeong J.-H."/>
            <person name="Song I."/>
            <person name="Kim S."/>
            <person name="Choi T."/>
            <person name="Kim D."/>
            <person name="Ryu S."/>
            <person name="Kim W."/>
        </authorList>
    </citation>
    <scope>NUCLEOTIDE SEQUENCE [LARGE SCALE GENOMIC DNA]</scope>
    <source>
        <tissue evidence="3">Muscle</tissue>
    </source>
</reference>
<evidence type="ECO:0000256" key="2">
    <source>
        <dbReference type="SAM" id="Phobius"/>
    </source>
</evidence>